<feature type="non-terminal residue" evidence="1">
    <location>
        <position position="1"/>
    </location>
</feature>
<reference evidence="1 2" key="1">
    <citation type="submission" date="2020-02" db="EMBL/GenBank/DDBJ databases">
        <title>Draft genome sequence of Haematococcus lacustris strain NIES-144.</title>
        <authorList>
            <person name="Morimoto D."/>
            <person name="Nakagawa S."/>
            <person name="Yoshida T."/>
            <person name="Sawayama S."/>
        </authorList>
    </citation>
    <scope>NUCLEOTIDE SEQUENCE [LARGE SCALE GENOMIC DNA]</scope>
    <source>
        <strain evidence="1 2">NIES-144</strain>
    </source>
</reference>
<protein>
    <submittedName>
        <fullName evidence="1">Nicotinamide N-methyltransferase-like</fullName>
    </submittedName>
</protein>
<organism evidence="1 2">
    <name type="scientific">Haematococcus lacustris</name>
    <name type="common">Green alga</name>
    <name type="synonym">Haematococcus pluvialis</name>
    <dbReference type="NCBI Taxonomy" id="44745"/>
    <lineage>
        <taxon>Eukaryota</taxon>
        <taxon>Viridiplantae</taxon>
        <taxon>Chlorophyta</taxon>
        <taxon>core chlorophytes</taxon>
        <taxon>Chlorophyceae</taxon>
        <taxon>CS clade</taxon>
        <taxon>Chlamydomonadales</taxon>
        <taxon>Haematococcaceae</taxon>
        <taxon>Haematococcus</taxon>
    </lineage>
</organism>
<sequence>DLIYNHVGSLLLPHVIHRLASPDTLVLYVHTKHRFDHLDLESVTGVCP</sequence>
<keyword evidence="1" id="KW-0808">Transferase</keyword>
<evidence type="ECO:0000313" key="2">
    <source>
        <dbReference type="Proteomes" id="UP000485058"/>
    </source>
</evidence>
<dbReference type="GO" id="GO:0008168">
    <property type="term" value="F:methyltransferase activity"/>
    <property type="evidence" value="ECO:0007669"/>
    <property type="project" value="UniProtKB-KW"/>
</dbReference>
<dbReference type="EMBL" id="BLLF01001052">
    <property type="protein sequence ID" value="GFH16792.1"/>
    <property type="molecule type" value="Genomic_DNA"/>
</dbReference>
<gene>
    <name evidence="1" type="ORF">HaLaN_13287</name>
</gene>
<name>A0A699ZLY2_HAELA</name>
<accession>A0A699ZLY2</accession>
<keyword evidence="1" id="KW-0489">Methyltransferase</keyword>
<comment type="caution">
    <text evidence="1">The sequence shown here is derived from an EMBL/GenBank/DDBJ whole genome shotgun (WGS) entry which is preliminary data.</text>
</comment>
<dbReference type="AlphaFoldDB" id="A0A699ZLY2"/>
<proteinExistence type="predicted"/>
<dbReference type="Proteomes" id="UP000485058">
    <property type="component" value="Unassembled WGS sequence"/>
</dbReference>
<evidence type="ECO:0000313" key="1">
    <source>
        <dbReference type="EMBL" id="GFH16792.1"/>
    </source>
</evidence>
<keyword evidence="2" id="KW-1185">Reference proteome</keyword>
<dbReference type="GO" id="GO:0032259">
    <property type="term" value="P:methylation"/>
    <property type="evidence" value="ECO:0007669"/>
    <property type="project" value="UniProtKB-KW"/>
</dbReference>